<feature type="compositionally biased region" description="Polar residues" evidence="1">
    <location>
        <begin position="67"/>
        <end position="84"/>
    </location>
</feature>
<dbReference type="UniPathway" id="UPA00113">
    <property type="reaction ID" value="UER00529"/>
</dbReference>
<dbReference type="RefSeq" id="XP_024512791.1">
    <property type="nucleotide sequence ID" value="XM_024656958.1"/>
</dbReference>
<protein>
    <recommendedName>
        <fullName evidence="2">N-acetyltransferase domain-containing protein</fullName>
    </recommendedName>
</protein>
<organism evidence="3 4">
    <name type="scientific">Cryptococcus deneoformans (strain JEC21 / ATCC MYA-565)</name>
    <name type="common">Cryptococcus neoformans var. neoformans serotype D</name>
    <dbReference type="NCBI Taxonomy" id="214684"/>
    <lineage>
        <taxon>Eukaryota</taxon>
        <taxon>Fungi</taxon>
        <taxon>Dikarya</taxon>
        <taxon>Basidiomycota</taxon>
        <taxon>Agaricomycotina</taxon>
        <taxon>Tremellomycetes</taxon>
        <taxon>Tremellales</taxon>
        <taxon>Cryptococcaceae</taxon>
        <taxon>Cryptococcus</taxon>
        <taxon>Cryptococcus neoformans species complex</taxon>
    </lineage>
</organism>
<dbReference type="HOGENOM" id="CLU_056607_6_0_1"/>
<dbReference type="eggNOG" id="ENOG502S8FT">
    <property type="taxonomic scope" value="Eukaryota"/>
</dbReference>
<reference evidence="3 4" key="1">
    <citation type="journal article" date="2005" name="Science">
        <title>The genome of the basidiomycetous yeast and human pathogen Cryptococcus neoformans.</title>
        <authorList>
            <person name="Loftus B.J."/>
            <person name="Fung E."/>
            <person name="Roncaglia P."/>
            <person name="Rowley D."/>
            <person name="Amedeo P."/>
            <person name="Bruno D."/>
            <person name="Vamathevan J."/>
            <person name="Miranda M."/>
            <person name="Anderson I.J."/>
            <person name="Fraser J.A."/>
            <person name="Allen J.E."/>
            <person name="Bosdet I.E."/>
            <person name="Brent M.R."/>
            <person name="Chiu R."/>
            <person name="Doering T.L."/>
            <person name="Donlin M.J."/>
            <person name="D'Souza C.A."/>
            <person name="Fox D.S."/>
            <person name="Grinberg V."/>
            <person name="Fu J."/>
            <person name="Fukushima M."/>
            <person name="Haas B.J."/>
            <person name="Huang J.C."/>
            <person name="Janbon G."/>
            <person name="Jones S.J."/>
            <person name="Koo H.L."/>
            <person name="Krzywinski M.I."/>
            <person name="Kwon-Chung J.K."/>
            <person name="Lengeler K.B."/>
            <person name="Maiti R."/>
            <person name="Marra M.A."/>
            <person name="Marra R.E."/>
            <person name="Mathewson C.A."/>
            <person name="Mitchell T.G."/>
            <person name="Pertea M."/>
            <person name="Riggs F.R."/>
            <person name="Salzberg S.L."/>
            <person name="Schein J.E."/>
            <person name="Shvartsbeyn A."/>
            <person name="Shin H."/>
            <person name="Shumway M."/>
            <person name="Specht C.A."/>
            <person name="Suh B.B."/>
            <person name="Tenney A."/>
            <person name="Utterback T.R."/>
            <person name="Wickes B.L."/>
            <person name="Wortman J.R."/>
            <person name="Wye N.H."/>
            <person name="Kronstad J.W."/>
            <person name="Lodge J.K."/>
            <person name="Heitman J."/>
            <person name="Davis R.W."/>
            <person name="Fraser C.M."/>
            <person name="Hyman R.W."/>
        </authorList>
    </citation>
    <scope>NUCLEOTIDE SEQUENCE [LARGE SCALE GENOMIC DNA]</scope>
    <source>
        <strain evidence="4">JEC21 / ATCC MYA-565</strain>
    </source>
</reference>
<evidence type="ECO:0000313" key="3">
    <source>
        <dbReference type="EMBL" id="AAW43344.2"/>
    </source>
</evidence>
<proteinExistence type="predicted"/>
<sequence>MSSSNRPVRPSYTLKLANTKNEVEACYDIRMEVFCVEQGFTVEDEMDEYDPHSFHFLLTIPISSPPDVSTSSLPPTNDTPTTTEKPIGTIRFVPGKSKLTRLAILKDYRKFGFGRVLVEGMENFVRQNAVKESLGKIIEEQGEKWITIKCHSQIHAIPFYEKLGYVAKGPQFDEDGAPHQLLVHRLQVDDDYKSE</sequence>
<dbReference type="CDD" id="cd04301">
    <property type="entry name" value="NAT_SF"/>
    <property type="match status" value="1"/>
</dbReference>
<name>Q5KJ13_CRYD1</name>
<dbReference type="PaxDb" id="214684-Q5KJ13"/>
<dbReference type="InterPro" id="IPR016181">
    <property type="entry name" value="Acyl_CoA_acyltransferase"/>
</dbReference>
<dbReference type="GO" id="GO:0006048">
    <property type="term" value="P:UDP-N-acetylglucosamine biosynthetic process"/>
    <property type="evidence" value="ECO:0007669"/>
    <property type="project" value="UniProtKB-UniPathway"/>
</dbReference>
<gene>
    <name evidence="3" type="ordered locus">CND01020</name>
</gene>
<dbReference type="Proteomes" id="UP000002149">
    <property type="component" value="Chromosome 4"/>
</dbReference>
<evidence type="ECO:0000256" key="1">
    <source>
        <dbReference type="SAM" id="MobiDB-lite"/>
    </source>
</evidence>
<dbReference type="Gene3D" id="3.40.630.30">
    <property type="match status" value="1"/>
</dbReference>
<feature type="domain" description="N-acetyltransferase" evidence="2">
    <location>
        <begin position="12"/>
        <end position="189"/>
    </location>
</feature>
<dbReference type="OrthoDB" id="329272at2759"/>
<dbReference type="AlphaFoldDB" id="Q5KJ13"/>
<keyword evidence="4" id="KW-1185">Reference proteome</keyword>
<dbReference type="VEuPathDB" id="FungiDB:CND01020"/>
<dbReference type="InterPro" id="IPR000182">
    <property type="entry name" value="GNAT_dom"/>
</dbReference>
<accession>Q5KJ13</accession>
<dbReference type="InParanoid" id="Q5KJ13"/>
<dbReference type="EMBL" id="AE017344">
    <property type="protein sequence ID" value="AAW43344.2"/>
    <property type="molecule type" value="Genomic_DNA"/>
</dbReference>
<dbReference type="KEGG" id="cne:CND01020"/>
<dbReference type="PROSITE" id="PS51186">
    <property type="entry name" value="GNAT"/>
    <property type="match status" value="1"/>
</dbReference>
<accession>Q55TC5</accession>
<evidence type="ECO:0000313" key="4">
    <source>
        <dbReference type="Proteomes" id="UP000002149"/>
    </source>
</evidence>
<feature type="region of interest" description="Disordered" evidence="1">
    <location>
        <begin position="67"/>
        <end position="86"/>
    </location>
</feature>
<dbReference type="SUPFAM" id="SSF55729">
    <property type="entry name" value="Acyl-CoA N-acyltransferases (Nat)"/>
    <property type="match status" value="1"/>
</dbReference>
<dbReference type="GeneID" id="3257280"/>
<evidence type="ECO:0000259" key="2">
    <source>
        <dbReference type="PROSITE" id="PS51186"/>
    </source>
</evidence>
<dbReference type="Pfam" id="PF13673">
    <property type="entry name" value="Acetyltransf_10"/>
    <property type="match status" value="1"/>
</dbReference>
<dbReference type="GO" id="GO:0008080">
    <property type="term" value="F:N-acetyltransferase activity"/>
    <property type="evidence" value="ECO:0000318"/>
    <property type="project" value="GO_Central"/>
</dbReference>